<dbReference type="EMBL" id="BAABME010006050">
    <property type="protein sequence ID" value="GAA0167334.1"/>
    <property type="molecule type" value="Genomic_DNA"/>
</dbReference>
<evidence type="ECO:0008006" key="3">
    <source>
        <dbReference type="Google" id="ProtNLM"/>
    </source>
</evidence>
<sequence>MDKSWINLDDRASTIYILTLHLSKKLKTTSLMRWHGEERKDDGVIRHPADSSGWKDFDNKHPKFASDVCNVRIGLTSHGFNPYRNMSLSHSTWPVVIIIYNLPSWLCMKQSFLLLSTLVNGPKGPGSKIDVYMQPLIEELKELWSDGVMTFDASLNQMFMLRAALLWIVSDFPAYAMVSGKSTKGEFTCPHCDKNIRSH</sequence>
<proteinExistence type="predicted"/>
<organism evidence="1 2">
    <name type="scientific">Lithospermum erythrorhizon</name>
    <name type="common">Purple gromwell</name>
    <name type="synonym">Lithospermum officinale var. erythrorhizon</name>
    <dbReference type="NCBI Taxonomy" id="34254"/>
    <lineage>
        <taxon>Eukaryota</taxon>
        <taxon>Viridiplantae</taxon>
        <taxon>Streptophyta</taxon>
        <taxon>Embryophyta</taxon>
        <taxon>Tracheophyta</taxon>
        <taxon>Spermatophyta</taxon>
        <taxon>Magnoliopsida</taxon>
        <taxon>eudicotyledons</taxon>
        <taxon>Gunneridae</taxon>
        <taxon>Pentapetalae</taxon>
        <taxon>asterids</taxon>
        <taxon>lamiids</taxon>
        <taxon>Boraginales</taxon>
        <taxon>Boraginaceae</taxon>
        <taxon>Boraginoideae</taxon>
        <taxon>Lithospermeae</taxon>
        <taxon>Lithospermum</taxon>
    </lineage>
</organism>
<evidence type="ECO:0000313" key="1">
    <source>
        <dbReference type="EMBL" id="GAA0167334.1"/>
    </source>
</evidence>
<dbReference type="AlphaFoldDB" id="A0AAV3QUI0"/>
<dbReference type="PANTHER" id="PTHR10775:SF173">
    <property type="match status" value="1"/>
</dbReference>
<dbReference type="Pfam" id="PF02992">
    <property type="entry name" value="Transposase_21"/>
    <property type="match status" value="1"/>
</dbReference>
<keyword evidence="2" id="KW-1185">Reference proteome</keyword>
<accession>A0AAV3QUI0</accession>
<reference evidence="1 2" key="1">
    <citation type="submission" date="2024-01" db="EMBL/GenBank/DDBJ databases">
        <title>The complete chloroplast genome sequence of Lithospermum erythrorhizon: insights into the phylogenetic relationship among Boraginaceae species and the maternal lineages of purple gromwells.</title>
        <authorList>
            <person name="Okada T."/>
            <person name="Watanabe K."/>
        </authorList>
    </citation>
    <scope>NUCLEOTIDE SEQUENCE [LARGE SCALE GENOMIC DNA]</scope>
</reference>
<dbReference type="PANTHER" id="PTHR10775">
    <property type="entry name" value="OS08G0208400 PROTEIN"/>
    <property type="match status" value="1"/>
</dbReference>
<dbReference type="InterPro" id="IPR004242">
    <property type="entry name" value="Transposase_21"/>
</dbReference>
<evidence type="ECO:0000313" key="2">
    <source>
        <dbReference type="Proteomes" id="UP001454036"/>
    </source>
</evidence>
<comment type="caution">
    <text evidence="1">The sequence shown here is derived from an EMBL/GenBank/DDBJ whole genome shotgun (WGS) entry which is preliminary data.</text>
</comment>
<protein>
    <recommendedName>
        <fullName evidence="3">Transposase</fullName>
    </recommendedName>
</protein>
<name>A0AAV3QUI0_LITER</name>
<gene>
    <name evidence="1" type="ORF">LIER_22290</name>
</gene>
<dbReference type="Proteomes" id="UP001454036">
    <property type="component" value="Unassembled WGS sequence"/>
</dbReference>